<dbReference type="Proteomes" id="UP000701801">
    <property type="component" value="Unassembled WGS sequence"/>
</dbReference>
<feature type="region of interest" description="Disordered" evidence="1">
    <location>
        <begin position="60"/>
        <end position="86"/>
    </location>
</feature>
<evidence type="ECO:0000256" key="1">
    <source>
        <dbReference type="SAM" id="MobiDB-lite"/>
    </source>
</evidence>
<comment type="caution">
    <text evidence="2">The sequence shown here is derived from an EMBL/GenBank/DDBJ whole genome shotgun (WGS) entry which is preliminary data.</text>
</comment>
<feature type="compositionally biased region" description="Basic and acidic residues" evidence="1">
    <location>
        <begin position="107"/>
        <end position="124"/>
    </location>
</feature>
<proteinExistence type="predicted"/>
<feature type="region of interest" description="Disordered" evidence="1">
    <location>
        <begin position="104"/>
        <end position="130"/>
    </location>
</feature>
<protein>
    <submittedName>
        <fullName evidence="2">Uncharacterized protein</fullName>
    </submittedName>
</protein>
<name>A0A9N9LLU1_9HELO</name>
<reference evidence="2" key="1">
    <citation type="submission" date="2021-07" db="EMBL/GenBank/DDBJ databases">
        <authorList>
            <person name="Durling M."/>
        </authorList>
    </citation>
    <scope>NUCLEOTIDE SEQUENCE</scope>
</reference>
<accession>A0A9N9LLU1</accession>
<dbReference type="AlphaFoldDB" id="A0A9N9LLU1"/>
<keyword evidence="3" id="KW-1185">Reference proteome</keyword>
<dbReference type="OrthoDB" id="3941683at2759"/>
<evidence type="ECO:0000313" key="3">
    <source>
        <dbReference type="Proteomes" id="UP000701801"/>
    </source>
</evidence>
<dbReference type="EMBL" id="CAJVRM010000162">
    <property type="protein sequence ID" value="CAG8976083.1"/>
    <property type="molecule type" value="Genomic_DNA"/>
</dbReference>
<evidence type="ECO:0000313" key="2">
    <source>
        <dbReference type="EMBL" id="CAG8976083.1"/>
    </source>
</evidence>
<gene>
    <name evidence="2" type="ORF">HYALB_00002361</name>
</gene>
<sequence>MHYHPLIVAILAAYGVAIPLNINLGAYSPAVIVGDGEISFGGRTDVSGLMSALEGAAVGGTGTGTGTVPNTNPNPPRPTTAAASGQITDQQQAAQVAALQGMGKQIAPREGEVEAREPEPKPEVVPEDEVPTLNSKRDINGFNAALKYASDAIKITPQIDIGTKEAGVGILQRPGITAAAAAGATRPAAAAPAGAHKKRDLPARKLKTTVTTMYVRGGPVPAGTVKRSIGDTALSKKDSSTGLDGVNLNMADGQVAELTFVETKAVEADEEDSDDED</sequence>
<organism evidence="2 3">
    <name type="scientific">Hymenoscyphus albidus</name>
    <dbReference type="NCBI Taxonomy" id="595503"/>
    <lineage>
        <taxon>Eukaryota</taxon>
        <taxon>Fungi</taxon>
        <taxon>Dikarya</taxon>
        <taxon>Ascomycota</taxon>
        <taxon>Pezizomycotina</taxon>
        <taxon>Leotiomycetes</taxon>
        <taxon>Helotiales</taxon>
        <taxon>Helotiaceae</taxon>
        <taxon>Hymenoscyphus</taxon>
    </lineage>
</organism>